<dbReference type="Pfam" id="PF02797">
    <property type="entry name" value="Chal_sti_synt_C"/>
    <property type="match status" value="1"/>
</dbReference>
<feature type="active site" description="Acyl-thioester intermediate" evidence="2">
    <location>
        <position position="164"/>
    </location>
</feature>
<evidence type="ECO:0000313" key="7">
    <source>
        <dbReference type="Proteomes" id="UP001179952"/>
    </source>
</evidence>
<reference evidence="6" key="2">
    <citation type="submission" date="2023-06" db="EMBL/GenBank/DDBJ databases">
        <authorList>
            <person name="Ma L."/>
            <person name="Liu K.-W."/>
            <person name="Li Z."/>
            <person name="Hsiao Y.-Y."/>
            <person name="Qi Y."/>
            <person name="Fu T."/>
            <person name="Tang G."/>
            <person name="Zhang D."/>
            <person name="Sun W.-H."/>
            <person name="Liu D.-K."/>
            <person name="Li Y."/>
            <person name="Chen G.-Z."/>
            <person name="Liu X.-D."/>
            <person name="Liao X.-Y."/>
            <person name="Jiang Y.-T."/>
            <person name="Yu X."/>
            <person name="Hao Y."/>
            <person name="Huang J."/>
            <person name="Zhao X.-W."/>
            <person name="Ke S."/>
            <person name="Chen Y.-Y."/>
            <person name="Wu W.-L."/>
            <person name="Hsu J.-L."/>
            <person name="Lin Y.-F."/>
            <person name="Huang M.-D."/>
            <person name="Li C.-Y."/>
            <person name="Huang L."/>
            <person name="Wang Z.-W."/>
            <person name="Zhao X."/>
            <person name="Zhong W.-Y."/>
            <person name="Peng D.-H."/>
            <person name="Ahmad S."/>
            <person name="Lan S."/>
            <person name="Zhang J.-S."/>
            <person name="Tsai W.-C."/>
            <person name="Van De Peer Y."/>
            <person name="Liu Z.-J."/>
        </authorList>
    </citation>
    <scope>NUCLEOTIDE SEQUENCE</scope>
    <source>
        <strain evidence="6">SCP</strain>
        <tissue evidence="6">Leaves</tissue>
    </source>
</reference>
<proteinExistence type="inferred from homology"/>
<dbReference type="CDD" id="cd00831">
    <property type="entry name" value="CHS_like"/>
    <property type="match status" value="1"/>
</dbReference>
<dbReference type="InterPro" id="IPR018088">
    <property type="entry name" value="Chalcone/stilbene_synthase_AS"/>
</dbReference>
<dbReference type="GO" id="GO:0030639">
    <property type="term" value="P:polyketide biosynthetic process"/>
    <property type="evidence" value="ECO:0007669"/>
    <property type="project" value="TreeGrafter"/>
</dbReference>
<dbReference type="Proteomes" id="UP001179952">
    <property type="component" value="Unassembled WGS sequence"/>
</dbReference>
<accession>A0AAV9AQ20</accession>
<dbReference type="PANTHER" id="PTHR11877:SF80">
    <property type="entry name" value="CHALCONE SYNTHASE 1"/>
    <property type="match status" value="1"/>
</dbReference>
<dbReference type="Pfam" id="PF00195">
    <property type="entry name" value="Chal_sti_synt_N"/>
    <property type="match status" value="1"/>
</dbReference>
<sequence>MVSVEEIRKAQRAEGPATIMAIGTATPPNAVDQSTYPDYYFRITNSEHKAELKEKFRRMCEKSMIKKRYMHLTEEILKQNPSICEYMAPSLDARQDLVVVEVPKLGKEAAIRAIKEWGQPKSKITHLIFCTTSGVDMPGADYQLTKLLGLRPSVKRLMMYQQGCFAGGTVLRVAKDLAENNRGARVLVVCSEITAVTFRGPSDTHLDSLVGQALFGDGSGALIIGADPIDGVERPIFELVSAAQGSTQLGRYSKDIDVYDPAYSQTILPDSDGAIDGHLREVGLTFHLLKDVPGIISKNIEKSLVEAFAPIGISDWNSLFWIAHPGGPAILDQVEEKLGLKEEKLRATRQVLSDYGNMSSACVLFILDEMRRKSKESNAATTGEGLEWGVLFGFGPGLTVETVVLHSVSAV</sequence>
<evidence type="ECO:0000256" key="2">
    <source>
        <dbReference type="PIRSR" id="PIRSR000451-1"/>
    </source>
</evidence>
<protein>
    <submittedName>
        <fullName evidence="6">Chalcone synthase 1</fullName>
    </submittedName>
</protein>
<feature type="domain" description="Chalcone/stilbene synthase N-terminal" evidence="4">
    <location>
        <begin position="5"/>
        <end position="228"/>
    </location>
</feature>
<reference evidence="6" key="1">
    <citation type="journal article" date="2023" name="Nat. Commun.">
        <title>Diploid and tetraploid genomes of Acorus and the evolution of monocots.</title>
        <authorList>
            <person name="Ma L."/>
            <person name="Liu K.W."/>
            <person name="Li Z."/>
            <person name="Hsiao Y.Y."/>
            <person name="Qi Y."/>
            <person name="Fu T."/>
            <person name="Tang G.D."/>
            <person name="Zhang D."/>
            <person name="Sun W.H."/>
            <person name="Liu D.K."/>
            <person name="Li Y."/>
            <person name="Chen G.Z."/>
            <person name="Liu X.D."/>
            <person name="Liao X.Y."/>
            <person name="Jiang Y.T."/>
            <person name="Yu X."/>
            <person name="Hao Y."/>
            <person name="Huang J."/>
            <person name="Zhao X.W."/>
            <person name="Ke S."/>
            <person name="Chen Y.Y."/>
            <person name="Wu W.L."/>
            <person name="Hsu J.L."/>
            <person name="Lin Y.F."/>
            <person name="Huang M.D."/>
            <person name="Li C.Y."/>
            <person name="Huang L."/>
            <person name="Wang Z.W."/>
            <person name="Zhao X."/>
            <person name="Zhong W.Y."/>
            <person name="Peng D.H."/>
            <person name="Ahmad S."/>
            <person name="Lan S."/>
            <person name="Zhang J.S."/>
            <person name="Tsai W.C."/>
            <person name="Van de Peer Y."/>
            <person name="Liu Z.J."/>
        </authorList>
    </citation>
    <scope>NUCLEOTIDE SEQUENCE</scope>
    <source>
        <strain evidence="6">SCP</strain>
    </source>
</reference>
<dbReference type="AlphaFoldDB" id="A0AAV9AQ20"/>
<dbReference type="FunFam" id="3.40.47.10:FF:000025">
    <property type="entry name" value="Chalcone synthase 2"/>
    <property type="match status" value="1"/>
</dbReference>
<keyword evidence="3" id="KW-0808">Transferase</keyword>
<dbReference type="FunFam" id="3.40.47.10:FF:000014">
    <property type="entry name" value="Chalcone synthase 1"/>
    <property type="match status" value="1"/>
</dbReference>
<dbReference type="Gene3D" id="3.40.47.10">
    <property type="match status" value="2"/>
</dbReference>
<dbReference type="EMBL" id="JAUJYN010000007">
    <property type="protein sequence ID" value="KAK1266355.1"/>
    <property type="molecule type" value="Genomic_DNA"/>
</dbReference>
<dbReference type="InterPro" id="IPR001099">
    <property type="entry name" value="Chalcone/stilbene_synt_N"/>
</dbReference>
<feature type="domain" description="Chalcone/stilbene synthase C-terminal" evidence="5">
    <location>
        <begin position="264"/>
        <end position="408"/>
    </location>
</feature>
<name>A0AAV9AQ20_ACOGR</name>
<evidence type="ECO:0000313" key="6">
    <source>
        <dbReference type="EMBL" id="KAK1266355.1"/>
    </source>
</evidence>
<dbReference type="InterPro" id="IPR012328">
    <property type="entry name" value="Chalcone/stilbene_synt_C"/>
</dbReference>
<dbReference type="PIRSF" id="PIRSF000451">
    <property type="entry name" value="PKS_III"/>
    <property type="match status" value="1"/>
</dbReference>
<dbReference type="PROSITE" id="PS00441">
    <property type="entry name" value="CHALCONE_SYNTH"/>
    <property type="match status" value="1"/>
</dbReference>
<dbReference type="InterPro" id="IPR011141">
    <property type="entry name" value="Polyketide_synthase_type-III"/>
</dbReference>
<evidence type="ECO:0000256" key="3">
    <source>
        <dbReference type="RuleBase" id="RU003633"/>
    </source>
</evidence>
<evidence type="ECO:0000259" key="4">
    <source>
        <dbReference type="Pfam" id="PF00195"/>
    </source>
</evidence>
<keyword evidence="3" id="KW-0012">Acyltransferase</keyword>
<gene>
    <name evidence="6" type="ORF">QJS04_geneDACA000134</name>
</gene>
<evidence type="ECO:0000256" key="1">
    <source>
        <dbReference type="ARBA" id="ARBA00005531"/>
    </source>
</evidence>
<keyword evidence="7" id="KW-1185">Reference proteome</keyword>
<organism evidence="6 7">
    <name type="scientific">Acorus gramineus</name>
    <name type="common">Dwarf sweet flag</name>
    <dbReference type="NCBI Taxonomy" id="55184"/>
    <lineage>
        <taxon>Eukaryota</taxon>
        <taxon>Viridiplantae</taxon>
        <taxon>Streptophyta</taxon>
        <taxon>Embryophyta</taxon>
        <taxon>Tracheophyta</taxon>
        <taxon>Spermatophyta</taxon>
        <taxon>Magnoliopsida</taxon>
        <taxon>Liliopsida</taxon>
        <taxon>Acoraceae</taxon>
        <taxon>Acorus</taxon>
    </lineage>
</organism>
<comment type="similarity">
    <text evidence="1 3">Belongs to the thiolase-like superfamily. Chalcone/stilbene synthases family.</text>
</comment>
<dbReference type="GO" id="GO:0016747">
    <property type="term" value="F:acyltransferase activity, transferring groups other than amino-acyl groups"/>
    <property type="evidence" value="ECO:0007669"/>
    <property type="project" value="InterPro"/>
</dbReference>
<dbReference type="InterPro" id="IPR016039">
    <property type="entry name" value="Thiolase-like"/>
</dbReference>
<dbReference type="SUPFAM" id="SSF53901">
    <property type="entry name" value="Thiolase-like"/>
    <property type="match status" value="2"/>
</dbReference>
<comment type="caution">
    <text evidence="6">The sequence shown here is derived from an EMBL/GenBank/DDBJ whole genome shotgun (WGS) entry which is preliminary data.</text>
</comment>
<dbReference type="PANTHER" id="PTHR11877">
    <property type="entry name" value="HYDROXYMETHYLGLUTARYL-COA SYNTHASE"/>
    <property type="match status" value="1"/>
</dbReference>
<evidence type="ECO:0000259" key="5">
    <source>
        <dbReference type="Pfam" id="PF02797"/>
    </source>
</evidence>